<dbReference type="AlphaFoldDB" id="A0A0B7G1M7"/>
<dbReference type="EMBL" id="LN679108">
    <property type="protein sequence ID" value="CEL63875.1"/>
    <property type="molecule type" value="Genomic_DNA"/>
</dbReference>
<keyword evidence="2" id="KW-1185">Reference proteome</keyword>
<evidence type="ECO:0000313" key="2">
    <source>
        <dbReference type="Proteomes" id="UP000059188"/>
    </source>
</evidence>
<dbReference type="OrthoDB" id="630895at2759"/>
<reference evidence="1 2" key="1">
    <citation type="submission" date="2014-11" db="EMBL/GenBank/DDBJ databases">
        <authorList>
            <person name="Wibberg Daniel"/>
        </authorList>
    </citation>
    <scope>NUCLEOTIDE SEQUENCE [LARGE SCALE GENOMIC DNA]</scope>
    <source>
        <strain evidence="1">Rhizoctonia solani AG1-IB 7/3/14</strain>
    </source>
</reference>
<gene>
    <name evidence="1" type="ORF">RSOLAG1IB_05639</name>
</gene>
<accession>A0A0B7G1M7</accession>
<dbReference type="STRING" id="1108050.A0A0B7G1M7"/>
<name>A0A0B7G1M7_THACB</name>
<dbReference type="Proteomes" id="UP000059188">
    <property type="component" value="Unassembled WGS sequence"/>
</dbReference>
<evidence type="ECO:0000313" key="1">
    <source>
        <dbReference type="EMBL" id="CEL63875.1"/>
    </source>
</evidence>
<sequence length="257" mass="28797">MTDSSPDFDSTSNTDGIDAWSDTASIIPGPSLSHPPLDINILKTYYTTFIGLSNALGARQALPPELALYICQLAGFEQWGTKHAPEGYDIYAHDSEVQSITWFQFGPFTKRTRNLVKSVQLVTMSKHQGWVSDRGAGSWSWFELQLARPTNEDSDIDRAEVKLRANQDKASWRSHSHPVDRETAAQQGRFAEHRGTVFDSDHELWEEVKEGDVLQVVAKARFGGWANTASDGMLIIGTWWEPSVEMMDLLRNGHTNT</sequence>
<proteinExistence type="predicted"/>
<protein>
    <submittedName>
        <fullName evidence="1">Uncharacterized protein</fullName>
    </submittedName>
</protein>
<organism evidence="1 2">
    <name type="scientific">Thanatephorus cucumeris (strain AG1-IB / isolate 7/3/14)</name>
    <name type="common">Lettuce bottom rot fungus</name>
    <name type="synonym">Rhizoctonia solani</name>
    <dbReference type="NCBI Taxonomy" id="1108050"/>
    <lineage>
        <taxon>Eukaryota</taxon>
        <taxon>Fungi</taxon>
        <taxon>Dikarya</taxon>
        <taxon>Basidiomycota</taxon>
        <taxon>Agaricomycotina</taxon>
        <taxon>Agaricomycetes</taxon>
        <taxon>Cantharellales</taxon>
        <taxon>Ceratobasidiaceae</taxon>
        <taxon>Rhizoctonia</taxon>
        <taxon>Rhizoctonia solani AG-1</taxon>
    </lineage>
</organism>